<dbReference type="Proteomes" id="UP000245699">
    <property type="component" value="Unassembled WGS sequence"/>
</dbReference>
<comment type="subcellular location">
    <subcellularLocation>
        <location evidence="1">Endoplasmic reticulum membrane</location>
        <topology evidence="1">Multi-pass membrane protein</topology>
    </subcellularLocation>
</comment>
<dbReference type="InterPro" id="IPR024512">
    <property type="entry name" value="Ser_palmitoyltrfase_ssu-like"/>
</dbReference>
<organism evidence="8 9">
    <name type="scientific">Furculomyces boomerangus</name>
    <dbReference type="NCBI Taxonomy" id="61424"/>
    <lineage>
        <taxon>Eukaryota</taxon>
        <taxon>Fungi</taxon>
        <taxon>Fungi incertae sedis</taxon>
        <taxon>Zoopagomycota</taxon>
        <taxon>Kickxellomycotina</taxon>
        <taxon>Harpellomycetes</taxon>
        <taxon>Harpellales</taxon>
        <taxon>Harpellaceae</taxon>
        <taxon>Furculomyces</taxon>
    </lineage>
</organism>
<keyword evidence="3" id="KW-0256">Endoplasmic reticulum</keyword>
<evidence type="ECO:0008006" key="10">
    <source>
        <dbReference type="Google" id="ProtNLM"/>
    </source>
</evidence>
<feature type="transmembrane region" description="Helical" evidence="6">
    <location>
        <begin position="37"/>
        <end position="58"/>
    </location>
</feature>
<sequence>MGIVGNNYVEKRGKLARLYYLYEVTTALYMLEPWEKFIVNGIVIWLLLFFMYSMVAIFPGQVRYLNKQIASYLF</sequence>
<dbReference type="EMBL" id="MBFT01000515">
    <property type="protein sequence ID" value="PVU89915.1"/>
    <property type="molecule type" value="Genomic_DNA"/>
</dbReference>
<keyword evidence="5 6" id="KW-0472">Membrane</keyword>
<proteinExistence type="predicted"/>
<evidence type="ECO:0000256" key="3">
    <source>
        <dbReference type="ARBA" id="ARBA00022824"/>
    </source>
</evidence>
<dbReference type="EMBL" id="MBFT01000636">
    <property type="protein sequence ID" value="PVU88333.1"/>
    <property type="molecule type" value="Genomic_DNA"/>
</dbReference>
<evidence type="ECO:0000256" key="2">
    <source>
        <dbReference type="ARBA" id="ARBA00022692"/>
    </source>
</evidence>
<keyword evidence="2 6" id="KW-0812">Transmembrane</keyword>
<dbReference type="STRING" id="61424.A0A2T9YC76"/>
<evidence type="ECO:0000256" key="4">
    <source>
        <dbReference type="ARBA" id="ARBA00022989"/>
    </source>
</evidence>
<evidence type="ECO:0000256" key="5">
    <source>
        <dbReference type="ARBA" id="ARBA00023136"/>
    </source>
</evidence>
<reference evidence="8 9" key="1">
    <citation type="journal article" date="2018" name="MBio">
        <title>Comparative Genomics Reveals the Core Gene Toolbox for the Fungus-Insect Symbiosis.</title>
        <authorList>
            <person name="Wang Y."/>
            <person name="Stata M."/>
            <person name="Wang W."/>
            <person name="Stajich J.E."/>
            <person name="White M.M."/>
            <person name="Moncalvo J.M."/>
        </authorList>
    </citation>
    <scope>NUCLEOTIDE SEQUENCE [LARGE SCALE GENOMIC DNA]</scope>
    <source>
        <strain evidence="8 9">AUS-77-4</strain>
    </source>
</reference>
<comment type="caution">
    <text evidence="8">The sequence shown here is derived from an EMBL/GenBank/DDBJ whole genome shotgun (WGS) entry which is preliminary data.</text>
</comment>
<evidence type="ECO:0000313" key="7">
    <source>
        <dbReference type="EMBL" id="PVU88333.1"/>
    </source>
</evidence>
<keyword evidence="9" id="KW-1185">Reference proteome</keyword>
<evidence type="ECO:0000256" key="1">
    <source>
        <dbReference type="ARBA" id="ARBA00004477"/>
    </source>
</evidence>
<keyword evidence="4 6" id="KW-1133">Transmembrane helix</keyword>
<evidence type="ECO:0000313" key="9">
    <source>
        <dbReference type="Proteomes" id="UP000245699"/>
    </source>
</evidence>
<protein>
    <recommendedName>
        <fullName evidence="10">Serine palmitoyltransferase small subunit A</fullName>
    </recommendedName>
</protein>
<accession>A0A2T9YC76</accession>
<evidence type="ECO:0000256" key="6">
    <source>
        <dbReference type="SAM" id="Phobius"/>
    </source>
</evidence>
<dbReference type="AlphaFoldDB" id="A0A2T9YC76"/>
<evidence type="ECO:0000313" key="8">
    <source>
        <dbReference type="EMBL" id="PVU89915.1"/>
    </source>
</evidence>
<name>A0A2T9YC76_9FUNG</name>
<dbReference type="GO" id="GO:0005789">
    <property type="term" value="C:endoplasmic reticulum membrane"/>
    <property type="evidence" value="ECO:0007669"/>
    <property type="project" value="UniProtKB-SubCell"/>
</dbReference>
<dbReference type="Pfam" id="PF11779">
    <property type="entry name" value="SPT_ssu-like"/>
    <property type="match status" value="1"/>
</dbReference>
<dbReference type="OrthoDB" id="202672at2759"/>
<gene>
    <name evidence="8" type="ORF">BB559_004870</name>
    <name evidence="7" type="ORF">BB559_005612</name>
</gene>